<keyword evidence="4" id="KW-1185">Reference proteome</keyword>
<reference evidence="3 4" key="1">
    <citation type="submission" date="2020-02" db="EMBL/GenBank/DDBJ databases">
        <title>Whole genome PO2S7.</title>
        <authorList>
            <person name="Singha K.M."/>
        </authorList>
    </citation>
    <scope>NUCLEOTIDE SEQUENCE [LARGE SCALE GENOMIC DNA]</scope>
    <source>
        <strain evidence="3 4">PO2S7</strain>
    </source>
</reference>
<dbReference type="GO" id="GO:0043709">
    <property type="term" value="P:cell adhesion involved in single-species biofilm formation"/>
    <property type="evidence" value="ECO:0007669"/>
    <property type="project" value="TreeGrafter"/>
</dbReference>
<dbReference type="RefSeq" id="WP_167575443.1">
    <property type="nucleotide sequence ID" value="NZ_CP050321.1"/>
</dbReference>
<evidence type="ECO:0000313" key="3">
    <source>
        <dbReference type="EMBL" id="QIR26787.1"/>
    </source>
</evidence>
<evidence type="ECO:0000259" key="2">
    <source>
        <dbReference type="Pfam" id="PF00419"/>
    </source>
</evidence>
<dbReference type="SUPFAM" id="SSF49401">
    <property type="entry name" value="Bacterial adhesins"/>
    <property type="match status" value="1"/>
</dbReference>
<dbReference type="KEGG" id="kgn:GY169_08120"/>
<dbReference type="InterPro" id="IPR008966">
    <property type="entry name" value="Adhesion_dom_sf"/>
</dbReference>
<dbReference type="AlphaFoldDB" id="A0A6G9RKF0"/>
<dbReference type="InterPro" id="IPR050263">
    <property type="entry name" value="Bact_Fimbrial_Adh_Pro"/>
</dbReference>
<dbReference type="GO" id="GO:0009289">
    <property type="term" value="C:pilus"/>
    <property type="evidence" value="ECO:0007669"/>
    <property type="project" value="InterPro"/>
</dbReference>
<dbReference type="PANTHER" id="PTHR33420:SF32">
    <property type="entry name" value="FIMBRIAL-LIKE PROTEIN"/>
    <property type="match status" value="1"/>
</dbReference>
<dbReference type="PANTHER" id="PTHR33420">
    <property type="entry name" value="FIMBRIAL SUBUNIT ELFA-RELATED"/>
    <property type="match status" value="1"/>
</dbReference>
<evidence type="ECO:0000256" key="1">
    <source>
        <dbReference type="SAM" id="SignalP"/>
    </source>
</evidence>
<sequence>MKYSILSASVLAAVMMSAGAMAADDEAVLHINGKVLGTTCQIEDGKSQATITMPDVSVDAFNTLNAGQELKEYSSSAVGNIKFKCDPNVTPRISFAVDGFNGNGSDITRNTAGENGVGFKVHMNNSTEAISPQKSITLVKQADGIYTLDFSAYYARTSGTVTSGEVDSSITMQVFSD</sequence>
<feature type="domain" description="Fimbrial-type adhesion" evidence="2">
    <location>
        <begin position="30"/>
        <end position="174"/>
    </location>
</feature>
<dbReference type="EMBL" id="CP050321">
    <property type="protein sequence ID" value="QIR26787.1"/>
    <property type="molecule type" value="Genomic_DNA"/>
</dbReference>
<dbReference type="InterPro" id="IPR000259">
    <property type="entry name" value="Adhesion_dom_fimbrial"/>
</dbReference>
<feature type="chain" id="PRO_5026253987" evidence="1">
    <location>
        <begin position="23"/>
        <end position="177"/>
    </location>
</feature>
<organism evidence="3 4">
    <name type="scientific">Kluyvera genomosp. 3</name>
    <dbReference type="NCBI Taxonomy" id="2774055"/>
    <lineage>
        <taxon>Bacteria</taxon>
        <taxon>Pseudomonadati</taxon>
        <taxon>Pseudomonadota</taxon>
        <taxon>Gammaproteobacteria</taxon>
        <taxon>Enterobacterales</taxon>
        <taxon>Enterobacteriaceae</taxon>
        <taxon>Kluyvera</taxon>
    </lineage>
</organism>
<keyword evidence="1" id="KW-0732">Signal</keyword>
<accession>A0A6G9RKF0</accession>
<dbReference type="Proteomes" id="UP000503580">
    <property type="component" value="Chromosome"/>
</dbReference>
<proteinExistence type="predicted"/>
<evidence type="ECO:0000313" key="4">
    <source>
        <dbReference type="Proteomes" id="UP000503580"/>
    </source>
</evidence>
<protein>
    <submittedName>
        <fullName evidence="3">Fimbrial protein YehD</fullName>
    </submittedName>
</protein>
<dbReference type="NCBIfam" id="NF011766">
    <property type="entry name" value="PRK15220.1"/>
    <property type="match status" value="1"/>
</dbReference>
<dbReference type="Pfam" id="PF00419">
    <property type="entry name" value="Fimbrial"/>
    <property type="match status" value="1"/>
</dbReference>
<dbReference type="Gene3D" id="2.60.40.1090">
    <property type="entry name" value="Fimbrial-type adhesion domain"/>
    <property type="match status" value="1"/>
</dbReference>
<dbReference type="InterPro" id="IPR036937">
    <property type="entry name" value="Adhesion_dom_fimbrial_sf"/>
</dbReference>
<gene>
    <name evidence="3" type="primary">yehD</name>
    <name evidence="3" type="ORF">GY169_08120</name>
</gene>
<feature type="signal peptide" evidence="1">
    <location>
        <begin position="1"/>
        <end position="22"/>
    </location>
</feature>
<name>A0A6G9RKF0_9ENTR</name>